<sequence>MVPCNFRDTSGYLNCHIYYLSPPNRTQEVQKYGERESKQKVMTMIRIIEAKIPANANGDSILTLAYNLPGVSNHAFKLFLDNLVTLTTLRGDCEWTSFTLSFSFRF</sequence>
<organism evidence="1 2">
    <name type="scientific">Thermococcus camini</name>
    <dbReference type="NCBI Taxonomy" id="2016373"/>
    <lineage>
        <taxon>Archaea</taxon>
        <taxon>Methanobacteriati</taxon>
        <taxon>Methanobacteriota</taxon>
        <taxon>Thermococci</taxon>
        <taxon>Thermococcales</taxon>
        <taxon>Thermococcaceae</taxon>
        <taxon>Thermococcus</taxon>
    </lineage>
</organism>
<dbReference type="AlphaFoldDB" id="A0A7G2D5C6"/>
<proteinExistence type="predicted"/>
<evidence type="ECO:0000313" key="1">
    <source>
        <dbReference type="EMBL" id="CAD5243198.1"/>
    </source>
</evidence>
<evidence type="ECO:0000313" key="2">
    <source>
        <dbReference type="Proteomes" id="UP000516304"/>
    </source>
</evidence>
<dbReference type="KEGG" id="tcq:TIRI35C_0044"/>
<name>A0A7G2D5C6_9EURY</name>
<gene>
    <name evidence="1" type="ORF">TIRI35C_0044</name>
</gene>
<dbReference type="Proteomes" id="UP000516304">
    <property type="component" value="Chromosome TIRI35C"/>
</dbReference>
<accession>A0A7G2D5C6</accession>
<reference evidence="1 2" key="1">
    <citation type="submission" date="2020-09" db="EMBL/GenBank/DDBJ databases">
        <authorList>
            <person name="Courtine D."/>
        </authorList>
    </citation>
    <scope>NUCLEOTIDE SEQUENCE [LARGE SCALE GENOMIC DNA]</scope>
    <source>
        <strain evidence="1 2">IRI35c</strain>
    </source>
</reference>
<dbReference type="EMBL" id="LR881183">
    <property type="protein sequence ID" value="CAD5243198.1"/>
    <property type="molecule type" value="Genomic_DNA"/>
</dbReference>
<keyword evidence="2" id="KW-1185">Reference proteome</keyword>
<protein>
    <submittedName>
        <fullName evidence="1">Uncharacterized protein</fullName>
    </submittedName>
</protein>